<keyword evidence="3 6" id="KW-0732">Signal</keyword>
<accession>A0A854C4E6</accession>
<evidence type="ECO:0000256" key="5">
    <source>
        <dbReference type="ARBA" id="ARBA00023237"/>
    </source>
</evidence>
<dbReference type="AlphaFoldDB" id="A0A854C4E6"/>
<comment type="similarity">
    <text evidence="2">Belongs to the SusD family.</text>
</comment>
<evidence type="ECO:0008006" key="11">
    <source>
        <dbReference type="Google" id="ProtNLM"/>
    </source>
</evidence>
<evidence type="ECO:0000256" key="6">
    <source>
        <dbReference type="SAM" id="SignalP"/>
    </source>
</evidence>
<keyword evidence="5" id="KW-0998">Cell outer membrane</keyword>
<name>A0A854C4E6_9BACT</name>
<protein>
    <recommendedName>
        <fullName evidence="11">RagB/SusD family nutrient uptake outer membrane protein</fullName>
    </recommendedName>
</protein>
<gene>
    <name evidence="9" type="ORF">BHV76_02710</name>
</gene>
<sequence>MKRIKKYMRICLGTALISLTACQPDMDFTNPSADSEANYYNTKEHLTYAVNGAYNMLQRGGGWARWMPFMLNARSDEYVFTSGAQAGEPETARLAMYTANADLGSLSATYQDLYTMQYAANLALEKLKINQDGAFDLNNTEDKALYDRLRGEAIFLRGLSRFYLVYFWGDEIPDRSYVTKTDGSDYLLPPAAPGEIYKNMVQDFKDAADLLPWHHTNPDDNGRATRGSALAFLAKTYMGRPILDGTAKAGDADWAAAKKVLWQIIDSGQYDLMYNYRDNFTDQNENNIESLFEVQFCESRETAGFNPAAPGDINSWVTTGQNTIRIIEITAPNSAVSTRWWNGMPSLAIYNEFERDDDGNIIDPRAFYGMYIPNGCDFGGKDLNSDNVNAPVIWIGYDKLFYNWDNDKQVDTFAEWRGKWFGCRKYSKDQYEADLRSGINDRLIRYADILLMYAECCIETEGENSLEARKYINRVRERATYNTVVENNTLADKGKPYLSFNALPDVDELIADHPTVGKVTGEDGTIICKGMEINSLRRALKHEYSVELYWEGWRFFNLMRWYNNPNDPDQSIMLDNLKNKNALQVEQTNLTGTQVFDYSRHLRVPIPSTELSTNTNMHGNSAN</sequence>
<dbReference type="GO" id="GO:0009279">
    <property type="term" value="C:cell outer membrane"/>
    <property type="evidence" value="ECO:0007669"/>
    <property type="project" value="UniProtKB-SubCell"/>
</dbReference>
<dbReference type="SUPFAM" id="SSF48452">
    <property type="entry name" value="TPR-like"/>
    <property type="match status" value="1"/>
</dbReference>
<dbReference type="Gene3D" id="1.25.40.390">
    <property type="match status" value="1"/>
</dbReference>
<dbReference type="Pfam" id="PF14322">
    <property type="entry name" value="SusD-like_3"/>
    <property type="match status" value="1"/>
</dbReference>
<feature type="signal peptide" evidence="6">
    <location>
        <begin position="1"/>
        <end position="23"/>
    </location>
</feature>
<proteinExistence type="inferred from homology"/>
<evidence type="ECO:0000256" key="4">
    <source>
        <dbReference type="ARBA" id="ARBA00023136"/>
    </source>
</evidence>
<feature type="chain" id="PRO_5032713682" description="RagB/SusD family nutrient uptake outer membrane protein" evidence="6">
    <location>
        <begin position="24"/>
        <end position="623"/>
    </location>
</feature>
<dbReference type="Pfam" id="PF07980">
    <property type="entry name" value="SusD_RagB"/>
    <property type="match status" value="1"/>
</dbReference>
<feature type="domain" description="RagB/SusD" evidence="7">
    <location>
        <begin position="397"/>
        <end position="620"/>
    </location>
</feature>
<dbReference type="Proteomes" id="UP000186685">
    <property type="component" value="Unassembled WGS sequence"/>
</dbReference>
<evidence type="ECO:0000256" key="2">
    <source>
        <dbReference type="ARBA" id="ARBA00006275"/>
    </source>
</evidence>
<evidence type="ECO:0000259" key="8">
    <source>
        <dbReference type="Pfam" id="PF14322"/>
    </source>
</evidence>
<comment type="caution">
    <text evidence="9">The sequence shown here is derived from an EMBL/GenBank/DDBJ whole genome shotgun (WGS) entry which is preliminary data.</text>
</comment>
<dbReference type="InterPro" id="IPR012944">
    <property type="entry name" value="SusD_RagB_dom"/>
</dbReference>
<comment type="subcellular location">
    <subcellularLocation>
        <location evidence="1">Cell outer membrane</location>
    </subcellularLocation>
</comment>
<keyword evidence="4" id="KW-0472">Membrane</keyword>
<evidence type="ECO:0000313" key="10">
    <source>
        <dbReference type="Proteomes" id="UP000186685"/>
    </source>
</evidence>
<evidence type="ECO:0000259" key="7">
    <source>
        <dbReference type="Pfam" id="PF07980"/>
    </source>
</evidence>
<evidence type="ECO:0000256" key="1">
    <source>
        <dbReference type="ARBA" id="ARBA00004442"/>
    </source>
</evidence>
<dbReference type="InterPro" id="IPR033985">
    <property type="entry name" value="SusD-like_N"/>
</dbReference>
<evidence type="ECO:0000256" key="3">
    <source>
        <dbReference type="ARBA" id="ARBA00022729"/>
    </source>
</evidence>
<dbReference type="EMBL" id="MNQR01000009">
    <property type="protein sequence ID" value="OKZ12154.1"/>
    <property type="molecule type" value="Genomic_DNA"/>
</dbReference>
<feature type="domain" description="SusD-like N-terminal" evidence="8">
    <location>
        <begin position="104"/>
        <end position="238"/>
    </location>
</feature>
<dbReference type="PROSITE" id="PS51257">
    <property type="entry name" value="PROKAR_LIPOPROTEIN"/>
    <property type="match status" value="1"/>
</dbReference>
<organism evidence="9 10">
    <name type="scientific">Phocaeicola plebeius</name>
    <dbReference type="NCBI Taxonomy" id="310297"/>
    <lineage>
        <taxon>Bacteria</taxon>
        <taxon>Pseudomonadati</taxon>
        <taxon>Bacteroidota</taxon>
        <taxon>Bacteroidia</taxon>
        <taxon>Bacteroidales</taxon>
        <taxon>Bacteroidaceae</taxon>
        <taxon>Phocaeicola</taxon>
    </lineage>
</organism>
<dbReference type="InterPro" id="IPR011990">
    <property type="entry name" value="TPR-like_helical_dom_sf"/>
</dbReference>
<evidence type="ECO:0000313" key="9">
    <source>
        <dbReference type="EMBL" id="OKZ12154.1"/>
    </source>
</evidence>
<reference evidence="9 10" key="1">
    <citation type="journal article" date="2016" name="Nat. Biotechnol.">
        <title>Measurement of bacterial replication rates in microbial communities.</title>
        <authorList>
            <person name="Brown C.T."/>
            <person name="Olm M.R."/>
            <person name="Thomas B.C."/>
            <person name="Banfield J.F."/>
        </authorList>
    </citation>
    <scope>NUCLEOTIDE SEQUENCE [LARGE SCALE GENOMIC DNA]</scope>
    <source>
        <strain evidence="9">45_130</strain>
    </source>
</reference>